<dbReference type="EMBL" id="VHSG01000002">
    <property type="protein sequence ID" value="TQV86131.1"/>
    <property type="molecule type" value="Genomic_DNA"/>
</dbReference>
<comment type="caution">
    <text evidence="2">The sequence shown here is derived from an EMBL/GenBank/DDBJ whole genome shotgun (WGS) entry which is preliminary data.</text>
</comment>
<dbReference type="Gene3D" id="3.10.129.10">
    <property type="entry name" value="Hotdog Thioesterase"/>
    <property type="match status" value="1"/>
</dbReference>
<dbReference type="OrthoDB" id="9801735at2"/>
<dbReference type="PANTHER" id="PTHR42993">
    <property type="entry name" value="MAOC-LIKE DEHYDRATASE DOMAIN-CONTAINING PROTEIN"/>
    <property type="match status" value="1"/>
</dbReference>
<dbReference type="Pfam" id="PF01575">
    <property type="entry name" value="MaoC_dehydratas"/>
    <property type="match status" value="1"/>
</dbReference>
<dbReference type="InterPro" id="IPR029069">
    <property type="entry name" value="HotDog_dom_sf"/>
</dbReference>
<reference evidence="2 3" key="1">
    <citation type="submission" date="2019-06" db="EMBL/GenBank/DDBJ databases">
        <title>Whole genome sequence for Cellvibrionaceae sp. R142.</title>
        <authorList>
            <person name="Wang G."/>
        </authorList>
    </citation>
    <scope>NUCLEOTIDE SEQUENCE [LARGE SCALE GENOMIC DNA]</scope>
    <source>
        <strain evidence="2 3">R142</strain>
    </source>
</reference>
<dbReference type="InterPro" id="IPR039375">
    <property type="entry name" value="NodN-like"/>
</dbReference>
<dbReference type="InterPro" id="IPR002539">
    <property type="entry name" value="MaoC-like_dom"/>
</dbReference>
<gene>
    <name evidence="2" type="ORF">FKG94_00820</name>
</gene>
<protein>
    <submittedName>
        <fullName evidence="2">MaoC family dehydratase</fullName>
    </submittedName>
</protein>
<accession>A0A545U9I9</accession>
<evidence type="ECO:0000259" key="1">
    <source>
        <dbReference type="Pfam" id="PF01575"/>
    </source>
</evidence>
<keyword evidence="3" id="KW-1185">Reference proteome</keyword>
<dbReference type="SUPFAM" id="SSF54637">
    <property type="entry name" value="Thioesterase/thiol ester dehydrase-isomerase"/>
    <property type="match status" value="1"/>
</dbReference>
<dbReference type="CDD" id="cd03450">
    <property type="entry name" value="NodN"/>
    <property type="match status" value="1"/>
</dbReference>
<sequence length="153" mass="17010">MSEPSMQNVSNYDDLAGQDLGVTPWLELTQDRITAFGGITLDFDPHHIDPRQAADGPFGVAAAQGFLTLSLLTHFAGMLADRRVPRQHINYGFNRVRFIRPAVVGSRLRAAFKCRSVSEREPGQYLLVFDVTVEADNDDKPVMTAEWLALIHA</sequence>
<evidence type="ECO:0000313" key="2">
    <source>
        <dbReference type="EMBL" id="TQV86131.1"/>
    </source>
</evidence>
<dbReference type="PANTHER" id="PTHR42993:SF1">
    <property type="entry name" value="MAOC-LIKE DEHYDRATASE DOMAIN-CONTAINING PROTEIN"/>
    <property type="match status" value="1"/>
</dbReference>
<proteinExistence type="predicted"/>
<name>A0A545U9I9_9GAMM</name>
<evidence type="ECO:0000313" key="3">
    <source>
        <dbReference type="Proteomes" id="UP000319732"/>
    </source>
</evidence>
<dbReference type="Proteomes" id="UP000319732">
    <property type="component" value="Unassembled WGS sequence"/>
</dbReference>
<dbReference type="AlphaFoldDB" id="A0A545U9I9"/>
<feature type="domain" description="MaoC-like" evidence="1">
    <location>
        <begin position="16"/>
        <end position="119"/>
    </location>
</feature>
<organism evidence="2 3">
    <name type="scientific">Exilibacterium tricleocarpae</name>
    <dbReference type="NCBI Taxonomy" id="2591008"/>
    <lineage>
        <taxon>Bacteria</taxon>
        <taxon>Pseudomonadati</taxon>
        <taxon>Pseudomonadota</taxon>
        <taxon>Gammaproteobacteria</taxon>
        <taxon>Cellvibrionales</taxon>
        <taxon>Cellvibrionaceae</taxon>
        <taxon>Exilibacterium</taxon>
    </lineage>
</organism>